<dbReference type="Proteomes" id="UP000078397">
    <property type="component" value="Unassembled WGS sequence"/>
</dbReference>
<dbReference type="AlphaFoldDB" id="A0A179F0V0"/>
<evidence type="ECO:0000313" key="1">
    <source>
        <dbReference type="EMBL" id="OAQ59051.1"/>
    </source>
</evidence>
<dbReference type="RefSeq" id="XP_018137131.1">
    <property type="nucleotide sequence ID" value="XM_018294673.1"/>
</dbReference>
<proteinExistence type="predicted"/>
<protein>
    <submittedName>
        <fullName evidence="1">Uncharacterized protein</fullName>
    </submittedName>
</protein>
<gene>
    <name evidence="1" type="ORF">VFPPC_16921</name>
</gene>
<evidence type="ECO:0000313" key="2">
    <source>
        <dbReference type="Proteomes" id="UP000078397"/>
    </source>
</evidence>
<organism evidence="1 2">
    <name type="scientific">Pochonia chlamydosporia 170</name>
    <dbReference type="NCBI Taxonomy" id="1380566"/>
    <lineage>
        <taxon>Eukaryota</taxon>
        <taxon>Fungi</taxon>
        <taxon>Dikarya</taxon>
        <taxon>Ascomycota</taxon>
        <taxon>Pezizomycotina</taxon>
        <taxon>Sordariomycetes</taxon>
        <taxon>Hypocreomycetidae</taxon>
        <taxon>Hypocreales</taxon>
        <taxon>Clavicipitaceae</taxon>
        <taxon>Pochonia</taxon>
    </lineage>
</organism>
<name>A0A179F0V0_METCM</name>
<keyword evidence="2" id="KW-1185">Reference proteome</keyword>
<reference evidence="1 2" key="1">
    <citation type="journal article" date="2016" name="PLoS Pathog.">
        <title>Biosynthesis of antibiotic leucinostatins in bio-control fungus Purpureocillium lilacinum and their inhibition on phytophthora revealed by genome mining.</title>
        <authorList>
            <person name="Wang G."/>
            <person name="Liu Z."/>
            <person name="Lin R."/>
            <person name="Li E."/>
            <person name="Mao Z."/>
            <person name="Ling J."/>
            <person name="Yang Y."/>
            <person name="Yin W.B."/>
            <person name="Xie B."/>
        </authorList>
    </citation>
    <scope>NUCLEOTIDE SEQUENCE [LARGE SCALE GENOMIC DNA]</scope>
    <source>
        <strain evidence="1">170</strain>
    </source>
</reference>
<accession>A0A179F0V0</accession>
<dbReference type="EMBL" id="LSBJ02000012">
    <property type="protein sequence ID" value="OAQ59051.1"/>
    <property type="molecule type" value="Genomic_DNA"/>
</dbReference>
<sequence length="74" mass="8142">MTDIHQDATLCTLSESSQLAVDAIPDLAPRKGSYSLEEMQCSGLAAQIEQVRASLYSTDRLYLPTEKHGRVESD</sequence>
<comment type="caution">
    <text evidence="1">The sequence shown here is derived from an EMBL/GenBank/DDBJ whole genome shotgun (WGS) entry which is preliminary data.</text>
</comment>
<dbReference type="KEGG" id="pchm:VFPPC_16921"/>
<dbReference type="GeneID" id="28858667"/>